<dbReference type="STRING" id="357750.A0A2S6BWL2"/>
<dbReference type="Proteomes" id="UP000237631">
    <property type="component" value="Unassembled WGS sequence"/>
</dbReference>
<evidence type="ECO:0000313" key="3">
    <source>
        <dbReference type="Proteomes" id="UP000237631"/>
    </source>
</evidence>
<feature type="compositionally biased region" description="Basic and acidic residues" evidence="1">
    <location>
        <begin position="17"/>
        <end position="27"/>
    </location>
</feature>
<evidence type="ECO:0000313" key="2">
    <source>
        <dbReference type="EMBL" id="PPJ51870.1"/>
    </source>
</evidence>
<gene>
    <name evidence="2" type="ORF">CBER1_09071</name>
</gene>
<name>A0A2S6BWL2_9PEZI</name>
<evidence type="ECO:0000256" key="1">
    <source>
        <dbReference type="SAM" id="MobiDB-lite"/>
    </source>
</evidence>
<sequence>MSAECGLDKLQNAAEAKSWDKESTSEDAHSELYSSLYCPSDVEAVREHLETPDAATGLSPLDSALNKWEAKAFGTRPKYEYPDSGYAFVLLGACAMTLGCKLSPATLQNMRKMLTKCGLMPDALTQMDAALNGPGSSKGEPWHLDSPGLLETANNLCGGGGMNVPAPHGMFKGPDDSRLVAKIEARMAAHALEKDDHESFVGLFQVQGEEVLLEGMPGQALEVSQAGVYQGILGASAAPA</sequence>
<keyword evidence="3" id="KW-1185">Reference proteome</keyword>
<dbReference type="EMBL" id="PNEN01001735">
    <property type="protein sequence ID" value="PPJ51870.1"/>
    <property type="molecule type" value="Genomic_DNA"/>
</dbReference>
<reference evidence="3" key="1">
    <citation type="journal article" date="2017" name="bioRxiv">
        <title>Conservation of a gene cluster reveals novel cercosporin biosynthetic mechanisms and extends production to the genus Colletotrichum.</title>
        <authorList>
            <person name="de Jonge R."/>
            <person name="Ebert M.K."/>
            <person name="Huitt-Roehl C.R."/>
            <person name="Pal P."/>
            <person name="Suttle J.C."/>
            <person name="Spanner R.E."/>
            <person name="Neubauer J.D."/>
            <person name="Jurick W.M.II."/>
            <person name="Stott K.A."/>
            <person name="Secor G.A."/>
            <person name="Thomma B.P.H.J."/>
            <person name="Van de Peer Y."/>
            <person name="Townsend C.A."/>
            <person name="Bolton M.D."/>
        </authorList>
    </citation>
    <scope>NUCLEOTIDE SEQUENCE [LARGE SCALE GENOMIC DNA]</scope>
    <source>
        <strain evidence="3">CBS538.71</strain>
    </source>
</reference>
<proteinExistence type="predicted"/>
<accession>A0A2S6BWL2</accession>
<dbReference type="AlphaFoldDB" id="A0A2S6BWL2"/>
<organism evidence="2 3">
    <name type="scientific">Cercospora berteroae</name>
    <dbReference type="NCBI Taxonomy" id="357750"/>
    <lineage>
        <taxon>Eukaryota</taxon>
        <taxon>Fungi</taxon>
        <taxon>Dikarya</taxon>
        <taxon>Ascomycota</taxon>
        <taxon>Pezizomycotina</taxon>
        <taxon>Dothideomycetes</taxon>
        <taxon>Dothideomycetidae</taxon>
        <taxon>Mycosphaerellales</taxon>
        <taxon>Mycosphaerellaceae</taxon>
        <taxon>Cercospora</taxon>
    </lineage>
</organism>
<comment type="caution">
    <text evidence="2">The sequence shown here is derived from an EMBL/GenBank/DDBJ whole genome shotgun (WGS) entry which is preliminary data.</text>
</comment>
<dbReference type="OrthoDB" id="3649107at2759"/>
<feature type="region of interest" description="Disordered" evidence="1">
    <location>
        <begin position="1"/>
        <end position="27"/>
    </location>
</feature>
<protein>
    <submittedName>
        <fullName evidence="2">Uncharacterized protein</fullName>
    </submittedName>
</protein>